<dbReference type="PANTHER" id="PTHR33121">
    <property type="entry name" value="CYCLIC DI-GMP PHOSPHODIESTERASE PDEF"/>
    <property type="match status" value="1"/>
</dbReference>
<keyword evidence="1" id="KW-0472">Membrane</keyword>
<accession>A0ABX6T0J8</accession>
<feature type="transmembrane region" description="Helical" evidence="1">
    <location>
        <begin position="250"/>
        <end position="268"/>
    </location>
</feature>
<dbReference type="SMART" id="SM00052">
    <property type="entry name" value="EAL"/>
    <property type="match status" value="1"/>
</dbReference>
<evidence type="ECO:0000259" key="2">
    <source>
        <dbReference type="PROSITE" id="PS50883"/>
    </source>
</evidence>
<name>A0ABX6T0J8_9SPHN</name>
<dbReference type="RefSeq" id="WP_187714801.1">
    <property type="nucleotide sequence ID" value="NZ_CP060780.1"/>
</dbReference>
<dbReference type="Gene3D" id="3.20.20.450">
    <property type="entry name" value="EAL domain"/>
    <property type="match status" value="1"/>
</dbReference>
<sequence length="739" mass="79923">MASLVFGLISFGEPVEHILRVARNRLHTHDASGDIVLVAIDERSIRKVGRWPWPRSQHANLTNRLAEAGAKRIFFDIQFNGQSNPADDVQFTKALAKAGNVTIPVSAKSNVGYADKEFLTPTIASKHADLGLIGVEYDYQNTVWSLDYARTIAGRDIETYAAKLANAKGPVGKTFTPDYSIDPKSIPLISAADLLAGRTKPEAIKGKDVVIGTTAEGIDQYYIPGAAKMGGAYVQIIGAETLKSGNPVSYGWIPALLLALAAAWAAATRRSAIQSNLILVAATSAFLSVPAVLETYLITVEITPGLFSLMIVATALTWQRWRQRGLVNTVSGLPNLSALRANKAGREQALIAARVLNYAEISAALPPEQERLLVDQIVSRLRVGSPQRTLYEGDGGIFAWFEDSQAPFANHIEALHTLFRNPARVDGMSIDLAVSFGIELGSGRSLTNRLASALVAADEAAHDGLKWKYHDPETLEDASWKLSMLSQLDDAVDKGEVWVAYQPKFDLRTRKVVGAEALARWTHPEKGPISATEFVSAAEQHDRIGKLTDFILEQSISAAANVNRKHPGFGIAVNLSARLLSDKGLVLRLGAMLARHKLPAELLTLELTETAELGSSGPALDMLASLRDLGITIAIDDYGTGLSTLEYLKKIPASEIKIDQSFVKSMLDNRSDLVMVQSTIALAHSLGRKVVAEGVEHQTVLDALVDMGCDVAQGYIIGRPMSMDSLVKRLSNDRRSSVA</sequence>
<dbReference type="InterPro" id="IPR035919">
    <property type="entry name" value="EAL_sf"/>
</dbReference>
<dbReference type="InterPro" id="IPR001633">
    <property type="entry name" value="EAL_dom"/>
</dbReference>
<dbReference type="Proteomes" id="UP000516134">
    <property type="component" value="Chromosome"/>
</dbReference>
<reference evidence="3 4" key="1">
    <citation type="submission" date="2020-08" db="EMBL/GenBank/DDBJ databases">
        <title>Genome sequence of Sphingomonas daechungensis KACC 18115T.</title>
        <authorList>
            <person name="Hyun D.-W."/>
            <person name="Bae J.-W."/>
        </authorList>
    </citation>
    <scope>NUCLEOTIDE SEQUENCE [LARGE SCALE GENOMIC DNA]</scope>
    <source>
        <strain evidence="3 4">KACC 18115</strain>
    </source>
</reference>
<evidence type="ECO:0000256" key="1">
    <source>
        <dbReference type="SAM" id="Phobius"/>
    </source>
</evidence>
<dbReference type="SMART" id="SM01080">
    <property type="entry name" value="CHASE2"/>
    <property type="match status" value="1"/>
</dbReference>
<keyword evidence="4" id="KW-1185">Reference proteome</keyword>
<protein>
    <submittedName>
        <fullName evidence="3">EAL domain-containing protein</fullName>
    </submittedName>
</protein>
<feature type="transmembrane region" description="Helical" evidence="1">
    <location>
        <begin position="275"/>
        <end position="293"/>
    </location>
</feature>
<dbReference type="SUPFAM" id="SSF141868">
    <property type="entry name" value="EAL domain-like"/>
    <property type="match status" value="1"/>
</dbReference>
<dbReference type="PROSITE" id="PS50883">
    <property type="entry name" value="EAL"/>
    <property type="match status" value="1"/>
</dbReference>
<dbReference type="Pfam" id="PF05226">
    <property type="entry name" value="CHASE2"/>
    <property type="match status" value="1"/>
</dbReference>
<keyword evidence="1" id="KW-1133">Transmembrane helix</keyword>
<evidence type="ECO:0000313" key="4">
    <source>
        <dbReference type="Proteomes" id="UP000516134"/>
    </source>
</evidence>
<organism evidence="3 4">
    <name type="scientific">Sphingomonas daechungensis</name>
    <dbReference type="NCBI Taxonomy" id="1176646"/>
    <lineage>
        <taxon>Bacteria</taxon>
        <taxon>Pseudomonadati</taxon>
        <taxon>Pseudomonadota</taxon>
        <taxon>Alphaproteobacteria</taxon>
        <taxon>Sphingomonadales</taxon>
        <taxon>Sphingomonadaceae</taxon>
        <taxon>Sphingomonas</taxon>
    </lineage>
</organism>
<dbReference type="PANTHER" id="PTHR33121:SF79">
    <property type="entry name" value="CYCLIC DI-GMP PHOSPHODIESTERASE PDED-RELATED"/>
    <property type="match status" value="1"/>
</dbReference>
<dbReference type="Pfam" id="PF00563">
    <property type="entry name" value="EAL"/>
    <property type="match status" value="1"/>
</dbReference>
<proteinExistence type="predicted"/>
<dbReference type="EMBL" id="CP060780">
    <property type="protein sequence ID" value="QNP43371.1"/>
    <property type="molecule type" value="Genomic_DNA"/>
</dbReference>
<evidence type="ECO:0000313" key="3">
    <source>
        <dbReference type="EMBL" id="QNP43371.1"/>
    </source>
</evidence>
<dbReference type="InterPro" id="IPR050706">
    <property type="entry name" value="Cyclic-di-GMP_PDE-like"/>
</dbReference>
<keyword evidence="1" id="KW-0812">Transmembrane</keyword>
<feature type="domain" description="EAL" evidence="2">
    <location>
        <begin position="481"/>
        <end position="734"/>
    </location>
</feature>
<gene>
    <name evidence="3" type="ORF">H9L15_00410</name>
</gene>
<dbReference type="CDD" id="cd01948">
    <property type="entry name" value="EAL"/>
    <property type="match status" value="1"/>
</dbReference>
<dbReference type="InterPro" id="IPR007890">
    <property type="entry name" value="CHASE2"/>
</dbReference>